<proteinExistence type="predicted"/>
<gene>
    <name evidence="2" type="ORF">DNTS_035495</name>
</gene>
<protein>
    <submittedName>
        <fullName evidence="2">Uncharacterized protein</fullName>
    </submittedName>
</protein>
<dbReference type="OrthoDB" id="5962384at2759"/>
<keyword evidence="1" id="KW-0472">Membrane</keyword>
<keyword evidence="3" id="KW-1185">Reference proteome</keyword>
<sequence>MRYRWWSTGEESQRYRSIKDSRLWTPASSAYADWRQGIQDASHSCILIGCRGREQTDAEKPQQEYDIFNIVPGLQKKEKCNTLFLAAGSSRPPGCSLDVLLRPGTLAERTVHLYHTGALLIAQAPARARNSSRWGSGIKPFSGVGRVEERRNDVVCVELLLLIFTLLLSPAMDVLFTLRTWRLTMRRKAVNPVHPQKVC</sequence>
<dbReference type="Proteomes" id="UP000316079">
    <property type="component" value="Unassembled WGS sequence"/>
</dbReference>
<organism evidence="2 3">
    <name type="scientific">Danionella cerebrum</name>
    <dbReference type="NCBI Taxonomy" id="2873325"/>
    <lineage>
        <taxon>Eukaryota</taxon>
        <taxon>Metazoa</taxon>
        <taxon>Chordata</taxon>
        <taxon>Craniata</taxon>
        <taxon>Vertebrata</taxon>
        <taxon>Euteleostomi</taxon>
        <taxon>Actinopterygii</taxon>
        <taxon>Neopterygii</taxon>
        <taxon>Teleostei</taxon>
        <taxon>Ostariophysi</taxon>
        <taxon>Cypriniformes</taxon>
        <taxon>Danionidae</taxon>
        <taxon>Danioninae</taxon>
        <taxon>Danionella</taxon>
    </lineage>
</organism>
<evidence type="ECO:0000313" key="2">
    <source>
        <dbReference type="EMBL" id="TRY97700.1"/>
    </source>
</evidence>
<name>A0A553R689_9TELE</name>
<dbReference type="EMBL" id="SRMA01025215">
    <property type="protein sequence ID" value="TRY97700.1"/>
    <property type="molecule type" value="Genomic_DNA"/>
</dbReference>
<evidence type="ECO:0000313" key="3">
    <source>
        <dbReference type="Proteomes" id="UP000316079"/>
    </source>
</evidence>
<comment type="caution">
    <text evidence="2">The sequence shown here is derived from an EMBL/GenBank/DDBJ whole genome shotgun (WGS) entry which is preliminary data.</text>
</comment>
<evidence type="ECO:0000256" key="1">
    <source>
        <dbReference type="SAM" id="Phobius"/>
    </source>
</evidence>
<keyword evidence="1" id="KW-0812">Transmembrane</keyword>
<feature type="transmembrane region" description="Helical" evidence="1">
    <location>
        <begin position="159"/>
        <end position="178"/>
    </location>
</feature>
<reference evidence="2 3" key="1">
    <citation type="journal article" date="2019" name="Sci. Data">
        <title>Hybrid genome assembly and annotation of Danionella translucida.</title>
        <authorList>
            <person name="Kadobianskyi M."/>
            <person name="Schulze L."/>
            <person name="Schuelke M."/>
            <person name="Judkewitz B."/>
        </authorList>
    </citation>
    <scope>NUCLEOTIDE SEQUENCE [LARGE SCALE GENOMIC DNA]</scope>
    <source>
        <strain evidence="2 3">Bolton</strain>
    </source>
</reference>
<accession>A0A553R689</accession>
<dbReference type="AlphaFoldDB" id="A0A553R689"/>
<keyword evidence="1" id="KW-1133">Transmembrane helix</keyword>